<evidence type="ECO:0000313" key="3">
    <source>
        <dbReference type="Proteomes" id="UP000038010"/>
    </source>
</evidence>
<feature type="compositionally biased region" description="Basic and acidic residues" evidence="1">
    <location>
        <begin position="50"/>
        <end position="97"/>
    </location>
</feature>
<dbReference type="AlphaFoldDB" id="A0A0N1P0X6"/>
<dbReference type="Proteomes" id="UP000038010">
    <property type="component" value="Unassembled WGS sequence"/>
</dbReference>
<comment type="caution">
    <text evidence="2">The sequence shown here is derived from an EMBL/GenBank/DDBJ whole genome shotgun (WGS) entry which is preliminary data.</text>
</comment>
<name>A0A0N1P0X6_9EURO</name>
<dbReference type="GeneID" id="28741202"/>
<organism evidence="2 3">
    <name type="scientific">Cyphellophora attinorum</name>
    <dbReference type="NCBI Taxonomy" id="1664694"/>
    <lineage>
        <taxon>Eukaryota</taxon>
        <taxon>Fungi</taxon>
        <taxon>Dikarya</taxon>
        <taxon>Ascomycota</taxon>
        <taxon>Pezizomycotina</taxon>
        <taxon>Eurotiomycetes</taxon>
        <taxon>Chaetothyriomycetidae</taxon>
        <taxon>Chaetothyriales</taxon>
        <taxon>Cyphellophoraceae</taxon>
        <taxon>Cyphellophora</taxon>
    </lineage>
</organism>
<reference evidence="2 3" key="1">
    <citation type="submission" date="2015-06" db="EMBL/GenBank/DDBJ databases">
        <title>Draft genome of the ant-associated black yeast Phialophora attae CBS 131958.</title>
        <authorList>
            <person name="Moreno L.F."/>
            <person name="Stielow B.J."/>
            <person name="de Hoog S."/>
            <person name="Vicente V.A."/>
            <person name="Weiss V.A."/>
            <person name="de Vries M."/>
            <person name="Cruz L.M."/>
            <person name="Souza E.M."/>
        </authorList>
    </citation>
    <scope>NUCLEOTIDE SEQUENCE [LARGE SCALE GENOMIC DNA]</scope>
    <source>
        <strain evidence="2 3">CBS 131958</strain>
    </source>
</reference>
<proteinExistence type="predicted"/>
<feature type="compositionally biased region" description="Acidic residues" evidence="1">
    <location>
        <begin position="33"/>
        <end position="49"/>
    </location>
</feature>
<sequence length="106" mass="12047">MAGMGLALWWGTNQERQGRVRVVREGKEVDEDKVAEEDEGVVPGAEEDVEKEKAEKEVEKAEKQREEKEEREKEQKDKADKVVKEKAEKEGGDEEAKAGWFSSGKK</sequence>
<accession>A0A0N1P0X6</accession>
<feature type="region of interest" description="Disordered" evidence="1">
    <location>
        <begin position="1"/>
        <end position="106"/>
    </location>
</feature>
<protein>
    <submittedName>
        <fullName evidence="2">Uncharacterized protein</fullName>
    </submittedName>
</protein>
<evidence type="ECO:0000313" key="2">
    <source>
        <dbReference type="EMBL" id="KPI44236.1"/>
    </source>
</evidence>
<dbReference type="EMBL" id="LFJN01000003">
    <property type="protein sequence ID" value="KPI44236.1"/>
    <property type="molecule type" value="Genomic_DNA"/>
</dbReference>
<feature type="compositionally biased region" description="Basic and acidic residues" evidence="1">
    <location>
        <begin position="16"/>
        <end position="32"/>
    </location>
</feature>
<dbReference type="RefSeq" id="XP_018004199.1">
    <property type="nucleotide sequence ID" value="XM_018149322.1"/>
</dbReference>
<keyword evidence="3" id="KW-1185">Reference proteome</keyword>
<evidence type="ECO:0000256" key="1">
    <source>
        <dbReference type="SAM" id="MobiDB-lite"/>
    </source>
</evidence>
<dbReference type="VEuPathDB" id="FungiDB:AB675_8840"/>
<gene>
    <name evidence="2" type="ORF">AB675_8840</name>
</gene>